<organism evidence="2 3">
    <name type="scientific">Smittium culicis</name>
    <dbReference type="NCBI Taxonomy" id="133412"/>
    <lineage>
        <taxon>Eukaryota</taxon>
        <taxon>Fungi</taxon>
        <taxon>Fungi incertae sedis</taxon>
        <taxon>Zoopagomycota</taxon>
        <taxon>Kickxellomycotina</taxon>
        <taxon>Harpellomycetes</taxon>
        <taxon>Harpellales</taxon>
        <taxon>Legeriomycetaceae</taxon>
        <taxon>Smittium</taxon>
    </lineage>
</organism>
<gene>
    <name evidence="2" type="ORF">AYI69_g5465</name>
</gene>
<evidence type="ECO:0000313" key="3">
    <source>
        <dbReference type="Proteomes" id="UP000187429"/>
    </source>
</evidence>
<dbReference type="SUPFAM" id="SSF57756">
    <property type="entry name" value="Retrovirus zinc finger-like domains"/>
    <property type="match status" value="1"/>
</dbReference>
<evidence type="ECO:0000259" key="1">
    <source>
        <dbReference type="Pfam" id="PF16297"/>
    </source>
</evidence>
<accession>A0A1R1Y5F6</accession>
<dbReference type="InterPro" id="IPR032567">
    <property type="entry name" value="RTL1-rel"/>
</dbReference>
<protein>
    <submittedName>
        <fullName evidence="2">Retrotransposon-derived protein PEG10</fullName>
    </submittedName>
</protein>
<proteinExistence type="predicted"/>
<dbReference type="AlphaFoldDB" id="A0A1R1Y5F6"/>
<keyword evidence="3" id="KW-1185">Reference proteome</keyword>
<comment type="caution">
    <text evidence="2">The sequence shown here is derived from an EMBL/GenBank/DDBJ whole genome shotgun (WGS) entry which is preliminary data.</text>
</comment>
<feature type="domain" description="DUF4939" evidence="1">
    <location>
        <begin position="50"/>
        <end position="133"/>
    </location>
</feature>
<evidence type="ECO:0000313" key="2">
    <source>
        <dbReference type="EMBL" id="OMJ22217.1"/>
    </source>
</evidence>
<dbReference type="Pfam" id="PF16297">
    <property type="entry name" value="DUF4939"/>
    <property type="match status" value="1"/>
</dbReference>
<name>A0A1R1Y5F6_9FUNG</name>
<dbReference type="Gene3D" id="4.10.60.10">
    <property type="entry name" value="Zinc finger, CCHC-type"/>
    <property type="match status" value="1"/>
</dbReference>
<dbReference type="PANTHER" id="PTHR15503:SF22">
    <property type="entry name" value="TRANSPOSON TY3-I GAG POLYPROTEIN"/>
    <property type="match status" value="1"/>
</dbReference>
<reference evidence="3" key="1">
    <citation type="submission" date="2017-01" db="EMBL/GenBank/DDBJ databases">
        <authorList>
            <person name="Wang Y."/>
            <person name="White M."/>
            <person name="Kvist S."/>
            <person name="Moncalvo J.-M."/>
        </authorList>
    </citation>
    <scope>NUCLEOTIDE SEQUENCE [LARGE SCALE GENOMIC DNA]</scope>
    <source>
        <strain evidence="3">ID-206-W2</strain>
    </source>
</reference>
<dbReference type="GO" id="GO:0008270">
    <property type="term" value="F:zinc ion binding"/>
    <property type="evidence" value="ECO:0007669"/>
    <property type="project" value="InterPro"/>
</dbReference>
<dbReference type="Proteomes" id="UP000187429">
    <property type="component" value="Unassembled WGS sequence"/>
</dbReference>
<dbReference type="PANTHER" id="PTHR15503">
    <property type="entry name" value="LDOC1 RELATED"/>
    <property type="match status" value="1"/>
</dbReference>
<dbReference type="InterPro" id="IPR036875">
    <property type="entry name" value="Znf_CCHC_sf"/>
</dbReference>
<dbReference type="OrthoDB" id="5531153at2759"/>
<dbReference type="EMBL" id="LSSM01002309">
    <property type="protein sequence ID" value="OMJ22217.1"/>
    <property type="molecule type" value="Genomic_DNA"/>
</dbReference>
<dbReference type="GO" id="GO:0003676">
    <property type="term" value="F:nucleic acid binding"/>
    <property type="evidence" value="ECO:0007669"/>
    <property type="project" value="InterPro"/>
</dbReference>
<sequence>MDIDQNPLENPGYQRLYKAIEELHQQNLTLSSQMQQLRTNTHAPVFKEPKISNPEKFNGSHRDLRNFISACKEVFILQPSRFENDSVKICFVGSLFSGNALTWYRNLKSELENSKSSILNNIDYFFETLKENFDDPNYVANARDLVSRIRQGKESCLNYTTKFRNISMETGYNEIAKVALYRNGLNDQIKDALANINQLPESFNEFSKLAINLDNRQYYRKIEQRKNNIPRQIYNNNNSDKMEIDNINIKDSPQKFTKLTKEEKEKRMRNGECLYCGIKGHLINDCTLKPKN</sequence>
<dbReference type="InterPro" id="IPR032549">
    <property type="entry name" value="DUF4939"/>
</dbReference>